<dbReference type="PANTHER" id="PTHR34811:SF1">
    <property type="entry name" value="MATURASE K"/>
    <property type="match status" value="1"/>
</dbReference>
<evidence type="ECO:0000256" key="3">
    <source>
        <dbReference type="ARBA" id="ARBA00022664"/>
    </source>
</evidence>
<feature type="domain" description="Maturase MatK N-terminal" evidence="8">
    <location>
        <begin position="21"/>
        <end position="325"/>
    </location>
</feature>
<dbReference type="Pfam" id="PF01824">
    <property type="entry name" value="MatK_N"/>
    <property type="match status" value="1"/>
</dbReference>
<keyword evidence="4 6" id="KW-0819">tRNA processing</keyword>
<organism evidence="9">
    <name type="scientific">Aneura pinguis</name>
    <name type="common">Greasewort</name>
    <name type="synonym">Riccardia pinguis</name>
    <dbReference type="NCBI Taxonomy" id="39026"/>
    <lineage>
        <taxon>Eukaryota</taxon>
        <taxon>Viridiplantae</taxon>
        <taxon>Streptophyta</taxon>
        <taxon>Embryophyta</taxon>
        <taxon>Marchantiophyta</taxon>
        <taxon>Jungermanniopsida</taxon>
        <taxon>Metzgeriidae</taxon>
        <taxon>Metzgeriales</taxon>
        <taxon>Aneuraceae</taxon>
        <taxon>Aneura</taxon>
    </lineage>
</organism>
<dbReference type="AlphaFoldDB" id="A0A1Z1G581"/>
<accession>A0A1Z1G581</accession>
<comment type="function">
    <text evidence="6">Usually encoded in the trnK tRNA gene intron. Probably assists in splicing its own and other chloroplast group II introns.</text>
</comment>
<gene>
    <name evidence="6 9" type="primary">matK</name>
</gene>
<comment type="similarity">
    <text evidence="1 6">Belongs to the intron maturase 2 family. MatK subfamily.</text>
</comment>
<dbReference type="GO" id="GO:0003723">
    <property type="term" value="F:RNA binding"/>
    <property type="evidence" value="ECO:0007669"/>
    <property type="project" value="UniProtKB-KW"/>
</dbReference>
<dbReference type="GO" id="GO:0009507">
    <property type="term" value="C:chloroplast"/>
    <property type="evidence" value="ECO:0007669"/>
    <property type="project" value="UniProtKB-SubCell"/>
</dbReference>
<geneLocation type="mitochondrion" evidence="9"/>
<dbReference type="InterPro" id="IPR024942">
    <property type="entry name" value="Maturase_MatK_N"/>
</dbReference>
<evidence type="ECO:0000259" key="7">
    <source>
        <dbReference type="Pfam" id="PF01348"/>
    </source>
</evidence>
<evidence type="ECO:0000256" key="5">
    <source>
        <dbReference type="ARBA" id="ARBA00022884"/>
    </source>
</evidence>
<reference evidence="9" key="1">
    <citation type="submission" date="2016-11" db="EMBL/GenBank/DDBJ databases">
        <title>The extraordinary variation of the organellar genomes of the Aneura pinguis (Aneuraceae, Hepaticopsida) revealed the highly advanced cryptic speciation of the early land plants.</title>
        <authorList>
            <person name="Sawicki J."/>
        </authorList>
    </citation>
    <scope>NUCLEOTIDE SEQUENCE</scope>
    <source>
        <strain evidence="9">CpC</strain>
    </source>
</reference>
<evidence type="ECO:0000256" key="6">
    <source>
        <dbReference type="HAMAP-Rule" id="MF_01390"/>
    </source>
</evidence>
<evidence type="ECO:0000256" key="1">
    <source>
        <dbReference type="ARBA" id="ARBA00006621"/>
    </source>
</evidence>
<dbReference type="InterPro" id="IPR002866">
    <property type="entry name" value="Maturase_MatK"/>
</dbReference>
<dbReference type="InterPro" id="IPR024937">
    <property type="entry name" value="Domain_X"/>
</dbReference>
<dbReference type="GO" id="GO:0008033">
    <property type="term" value="P:tRNA processing"/>
    <property type="evidence" value="ECO:0007669"/>
    <property type="project" value="UniProtKB-KW"/>
</dbReference>
<keyword evidence="5 6" id="KW-0694">RNA-binding</keyword>
<name>A0A1Z1G581_ANEPI</name>
<keyword evidence="3 6" id="KW-0507">mRNA processing</keyword>
<protein>
    <recommendedName>
        <fullName evidence="6">Maturase K</fullName>
    </recommendedName>
    <alternativeName>
        <fullName evidence="6">Intron maturase</fullName>
    </alternativeName>
</protein>
<dbReference type="GO" id="GO:0008380">
    <property type="term" value="P:RNA splicing"/>
    <property type="evidence" value="ECO:0007669"/>
    <property type="project" value="UniProtKB-UniRule"/>
</dbReference>
<proteinExistence type="inferred from homology"/>
<evidence type="ECO:0000256" key="4">
    <source>
        <dbReference type="ARBA" id="ARBA00022694"/>
    </source>
</evidence>
<evidence type="ECO:0000313" key="9">
    <source>
        <dbReference type="EMBL" id="ARV78150.1"/>
    </source>
</evidence>
<dbReference type="Pfam" id="PF01348">
    <property type="entry name" value="Intron_maturas2"/>
    <property type="match status" value="1"/>
</dbReference>
<dbReference type="PANTHER" id="PTHR34811">
    <property type="entry name" value="MATURASE K"/>
    <property type="match status" value="1"/>
</dbReference>
<dbReference type="EMBL" id="KY242382">
    <property type="protein sequence ID" value="ARV78150.1"/>
    <property type="molecule type" value="Genomic_DNA"/>
</dbReference>
<keyword evidence="9" id="KW-0496">Mitochondrion</keyword>
<sequence>MTKAFSAIHELGGIRGIKRSSYWQQKFLYPFLFQDHFYGIVYNSFVSESEYVRNTTIHGLTYGFNFVMLKRLMKKLHQSQSLSILFDELTNQSQFVREILMIASNPIFQPRIRDPAGRRNEWNGYQSIHSVFPFIEDRIHNPSNYLDITIPHCVHPEILIRICRKHILDISFLHLLRLMLHTSNNFRLPNSSNQVINLFYRFLWNFCTQSIEYCLIHLWKQIDKFQCTPFWFLFDKTELIRKIQSVLKKSNLRLDRTISRKNCLIHYVRSKNHLILVIDGEENFESIKDWKILFIIFWSKYFHSWLDPCRISVKNLSNNPLSILGYILHTKNDLIKIRIRFFDFSIDTSLVIRGFCGIIPIISLIRSLAKEGFCNTSGRPICKLSWTTLTDNEIIYRFDRIMRNIFYYYSGCCKKKGLYQLQYIFRFSCAKTLACRHKSTIRTVWKRYGSNFARNFVVLEGVKSIPSNSWRRESNGKRFWCLTITQTNFLADLLRKSKNIYSVRDS</sequence>
<evidence type="ECO:0000256" key="2">
    <source>
        <dbReference type="ARBA" id="ARBA00022640"/>
    </source>
</evidence>
<dbReference type="HAMAP" id="MF_01390">
    <property type="entry name" value="MatK"/>
    <property type="match status" value="1"/>
</dbReference>
<dbReference type="GO" id="GO:0006397">
    <property type="term" value="P:mRNA processing"/>
    <property type="evidence" value="ECO:0007669"/>
    <property type="project" value="UniProtKB-KW"/>
</dbReference>
<keyword evidence="2" id="KW-0934">Plastid</keyword>
<comment type="subcellular location">
    <subcellularLocation>
        <location evidence="6">Plastid</location>
        <location evidence="6">Chloroplast</location>
    </subcellularLocation>
</comment>
<feature type="domain" description="Domain X" evidence="7">
    <location>
        <begin position="358"/>
        <end position="455"/>
    </location>
</feature>
<evidence type="ECO:0000259" key="8">
    <source>
        <dbReference type="Pfam" id="PF01824"/>
    </source>
</evidence>